<dbReference type="PROSITE" id="PS50253">
    <property type="entry name" value="COX3"/>
    <property type="match status" value="1"/>
</dbReference>
<feature type="transmembrane region" description="Helical" evidence="7">
    <location>
        <begin position="24"/>
        <end position="44"/>
    </location>
</feature>
<keyword evidence="3 6" id="KW-0812">Transmembrane</keyword>
<dbReference type="EMBL" id="BMIP01000010">
    <property type="protein sequence ID" value="GGD81337.1"/>
    <property type="molecule type" value="Genomic_DNA"/>
</dbReference>
<evidence type="ECO:0000256" key="5">
    <source>
        <dbReference type="ARBA" id="ARBA00023136"/>
    </source>
</evidence>
<dbReference type="Pfam" id="PF00510">
    <property type="entry name" value="COX3"/>
    <property type="match status" value="1"/>
</dbReference>
<dbReference type="InterPro" id="IPR000298">
    <property type="entry name" value="Cyt_c_oxidase-like_su3"/>
</dbReference>
<evidence type="ECO:0000256" key="1">
    <source>
        <dbReference type="ARBA" id="ARBA00004141"/>
    </source>
</evidence>
<dbReference type="InterPro" id="IPR013833">
    <property type="entry name" value="Cyt_c_oxidase_su3_a-hlx"/>
</dbReference>
<dbReference type="Proteomes" id="UP000612349">
    <property type="component" value="Unassembled WGS sequence"/>
</dbReference>
<evidence type="ECO:0000256" key="3">
    <source>
        <dbReference type="ARBA" id="ARBA00022692"/>
    </source>
</evidence>
<dbReference type="RefSeq" id="WP_066774873.1">
    <property type="nucleotide sequence ID" value="NZ_BMIP01000010.1"/>
</dbReference>
<reference evidence="9" key="2">
    <citation type="submission" date="2020-09" db="EMBL/GenBank/DDBJ databases">
        <authorList>
            <person name="Sun Q."/>
            <person name="Zhou Y."/>
        </authorList>
    </citation>
    <scope>NUCLEOTIDE SEQUENCE</scope>
    <source>
        <strain evidence="9">CGMCC 1.15360</strain>
    </source>
</reference>
<keyword evidence="10" id="KW-1185">Reference proteome</keyword>
<evidence type="ECO:0000256" key="6">
    <source>
        <dbReference type="RuleBase" id="RU003376"/>
    </source>
</evidence>
<dbReference type="PANTHER" id="PTHR11403">
    <property type="entry name" value="CYTOCHROME C OXIDASE SUBUNIT III"/>
    <property type="match status" value="1"/>
</dbReference>
<dbReference type="Gene3D" id="1.20.120.80">
    <property type="entry name" value="Cytochrome c oxidase, subunit III, four-helix bundle"/>
    <property type="match status" value="1"/>
</dbReference>
<keyword evidence="4 7" id="KW-1133">Transmembrane helix</keyword>
<evidence type="ECO:0000259" key="8">
    <source>
        <dbReference type="PROSITE" id="PS50253"/>
    </source>
</evidence>
<protein>
    <recommendedName>
        <fullName evidence="8">Heme-copper oxidase subunit III family profile domain-containing protein</fullName>
    </recommendedName>
</protein>
<evidence type="ECO:0000313" key="9">
    <source>
        <dbReference type="EMBL" id="GGD81337.1"/>
    </source>
</evidence>
<dbReference type="PANTHER" id="PTHR11403:SF6">
    <property type="entry name" value="NITRIC OXIDE REDUCTASE SUBUNIT E"/>
    <property type="match status" value="1"/>
</dbReference>
<comment type="caution">
    <text evidence="9">The sequence shown here is derived from an EMBL/GenBank/DDBJ whole genome shotgun (WGS) entry which is preliminary data.</text>
</comment>
<dbReference type="InterPro" id="IPR024791">
    <property type="entry name" value="Cyt_c/ubiquinol_Oxase_su3"/>
</dbReference>
<feature type="domain" description="Heme-copper oxidase subunit III family profile" evidence="8">
    <location>
        <begin position="1"/>
        <end position="194"/>
    </location>
</feature>
<dbReference type="AlphaFoldDB" id="A0A917DY63"/>
<dbReference type="GO" id="GO:0019646">
    <property type="term" value="P:aerobic electron transport chain"/>
    <property type="evidence" value="ECO:0007669"/>
    <property type="project" value="InterPro"/>
</dbReference>
<feature type="transmembrane region" description="Helical" evidence="7">
    <location>
        <begin position="94"/>
        <end position="112"/>
    </location>
</feature>
<name>A0A917DY63_9SPHN</name>
<evidence type="ECO:0000256" key="4">
    <source>
        <dbReference type="ARBA" id="ARBA00022989"/>
    </source>
</evidence>
<evidence type="ECO:0000256" key="2">
    <source>
        <dbReference type="ARBA" id="ARBA00010581"/>
    </source>
</evidence>
<reference evidence="9" key="1">
    <citation type="journal article" date="2014" name="Int. J. Syst. Evol. Microbiol.">
        <title>Complete genome sequence of Corynebacterium casei LMG S-19264T (=DSM 44701T), isolated from a smear-ripened cheese.</title>
        <authorList>
            <consortium name="US DOE Joint Genome Institute (JGI-PGF)"/>
            <person name="Walter F."/>
            <person name="Albersmeier A."/>
            <person name="Kalinowski J."/>
            <person name="Ruckert C."/>
        </authorList>
    </citation>
    <scope>NUCLEOTIDE SEQUENCE</scope>
    <source>
        <strain evidence="9">CGMCC 1.15360</strain>
    </source>
</reference>
<sequence length="195" mass="21053">MVEAGPRTSGKTDTTHSTLVPHPIAIFIIMDIAAFGVFLVIFMVERLGDPAGFASGAARLHAGLGWINTFVLMTSGALVATAENGFRTQGAWRCWLGAGIAAGSVFAVIKLFEYRERIAAGAAGDDIFTGYYFVLTGLHFAHYLVGMVLLGMLLLRRGNGGSRRASVFGAITLYWHMVDLLWLLIFPVVYLQVAP</sequence>
<comment type="similarity">
    <text evidence="2 6">Belongs to the cytochrome c oxidase subunit 3 family.</text>
</comment>
<accession>A0A917DY63</accession>
<dbReference type="GO" id="GO:0005886">
    <property type="term" value="C:plasma membrane"/>
    <property type="evidence" value="ECO:0007669"/>
    <property type="project" value="UniProtKB-SubCell"/>
</dbReference>
<feature type="transmembrane region" description="Helical" evidence="7">
    <location>
        <begin position="132"/>
        <end position="155"/>
    </location>
</feature>
<feature type="transmembrane region" description="Helical" evidence="7">
    <location>
        <begin position="167"/>
        <end position="190"/>
    </location>
</feature>
<keyword evidence="5 7" id="KW-0472">Membrane</keyword>
<evidence type="ECO:0000313" key="10">
    <source>
        <dbReference type="Proteomes" id="UP000612349"/>
    </source>
</evidence>
<proteinExistence type="inferred from homology"/>
<dbReference type="InterPro" id="IPR035973">
    <property type="entry name" value="Cyt_c_oxidase_su3-like_sf"/>
</dbReference>
<dbReference type="SUPFAM" id="SSF81452">
    <property type="entry name" value="Cytochrome c oxidase subunit III-like"/>
    <property type="match status" value="1"/>
</dbReference>
<dbReference type="OrthoDB" id="9810850at2"/>
<evidence type="ECO:0000256" key="7">
    <source>
        <dbReference type="SAM" id="Phobius"/>
    </source>
</evidence>
<dbReference type="GO" id="GO:0004129">
    <property type="term" value="F:cytochrome-c oxidase activity"/>
    <property type="evidence" value="ECO:0007669"/>
    <property type="project" value="InterPro"/>
</dbReference>
<organism evidence="9 10">
    <name type="scientific">Croceicoccus mobilis</name>
    <dbReference type="NCBI Taxonomy" id="1703339"/>
    <lineage>
        <taxon>Bacteria</taxon>
        <taxon>Pseudomonadati</taxon>
        <taxon>Pseudomonadota</taxon>
        <taxon>Alphaproteobacteria</taxon>
        <taxon>Sphingomonadales</taxon>
        <taxon>Erythrobacteraceae</taxon>
        <taxon>Croceicoccus</taxon>
    </lineage>
</organism>
<gene>
    <name evidence="9" type="primary">norE</name>
    <name evidence="9" type="ORF">GCM10010990_34090</name>
</gene>
<comment type="subcellular location">
    <subcellularLocation>
        <location evidence="6">Cell membrane</location>
        <topology evidence="6">Multi-pass membrane protein</topology>
    </subcellularLocation>
    <subcellularLocation>
        <location evidence="1">Membrane</location>
        <topology evidence="1">Multi-pass membrane protein</topology>
    </subcellularLocation>
</comment>
<feature type="transmembrane region" description="Helical" evidence="7">
    <location>
        <begin position="64"/>
        <end position="82"/>
    </location>
</feature>